<evidence type="ECO:0000256" key="5">
    <source>
        <dbReference type="ARBA" id="ARBA00023239"/>
    </source>
</evidence>
<evidence type="ECO:0000256" key="1">
    <source>
        <dbReference type="ARBA" id="ARBA00001637"/>
    </source>
</evidence>
<reference evidence="8" key="1">
    <citation type="journal article" date="2020" name="Stud. Mycol.">
        <title>101 Dothideomycetes genomes: a test case for predicting lifestyles and emergence of pathogens.</title>
        <authorList>
            <person name="Haridas S."/>
            <person name="Albert R."/>
            <person name="Binder M."/>
            <person name="Bloem J."/>
            <person name="Labutti K."/>
            <person name="Salamov A."/>
            <person name="Andreopoulos B."/>
            <person name="Baker S."/>
            <person name="Barry K."/>
            <person name="Bills G."/>
            <person name="Bluhm B."/>
            <person name="Cannon C."/>
            <person name="Castanera R."/>
            <person name="Culley D."/>
            <person name="Daum C."/>
            <person name="Ezra D."/>
            <person name="Gonzalez J."/>
            <person name="Henrissat B."/>
            <person name="Kuo A."/>
            <person name="Liang C."/>
            <person name="Lipzen A."/>
            <person name="Lutzoni F."/>
            <person name="Magnuson J."/>
            <person name="Mondo S."/>
            <person name="Nolan M."/>
            <person name="Ohm R."/>
            <person name="Pangilinan J."/>
            <person name="Park H.-J."/>
            <person name="Ramirez L."/>
            <person name="Alfaro M."/>
            <person name="Sun H."/>
            <person name="Tritt A."/>
            <person name="Yoshinaga Y."/>
            <person name="Zwiers L.-H."/>
            <person name="Turgeon B."/>
            <person name="Goodwin S."/>
            <person name="Spatafora J."/>
            <person name="Crous P."/>
            <person name="Grigoriev I."/>
        </authorList>
    </citation>
    <scope>NUCLEOTIDE SEQUENCE</scope>
    <source>
        <strain evidence="8">CBS 115976</strain>
    </source>
</reference>
<dbReference type="GO" id="GO:0061799">
    <property type="term" value="F:cyclic pyranopterin monophosphate synthase activity"/>
    <property type="evidence" value="ECO:0007669"/>
    <property type="project" value="UniProtKB-EC"/>
</dbReference>
<comment type="pathway">
    <text evidence="2">Cofactor biosynthesis; molybdopterin biosynthesis.</text>
</comment>
<feature type="domain" description="Molybdopterin cofactor biosynthesis C (MoaC)" evidence="7">
    <location>
        <begin position="70"/>
        <end position="211"/>
    </location>
</feature>
<dbReference type="InterPro" id="IPR002820">
    <property type="entry name" value="Mopterin_CF_biosynth-C_dom"/>
</dbReference>
<dbReference type="PANTHER" id="PTHR22960">
    <property type="entry name" value="MOLYBDOPTERIN COFACTOR SYNTHESIS PROTEIN A"/>
    <property type="match status" value="1"/>
</dbReference>
<proteinExistence type="predicted"/>
<name>A0A6A6UMH3_9PEZI</name>
<dbReference type="OrthoDB" id="429626at2759"/>
<dbReference type="GO" id="GO:0006777">
    <property type="term" value="P:Mo-molybdopterin cofactor biosynthetic process"/>
    <property type="evidence" value="ECO:0007669"/>
    <property type="project" value="UniProtKB-KW"/>
</dbReference>
<gene>
    <name evidence="8" type="ORF">BT63DRAFT_420862</name>
</gene>
<dbReference type="NCBIfam" id="NF006870">
    <property type="entry name" value="PRK09364.1"/>
    <property type="match status" value="1"/>
</dbReference>
<protein>
    <recommendedName>
        <fullName evidence="3">cyclic pyranopterin monophosphate synthase</fullName>
        <ecNumber evidence="3">4.6.1.17</ecNumber>
    </recommendedName>
</protein>
<accession>A0A6A6UMH3</accession>
<keyword evidence="4" id="KW-0501">Molybdenum cofactor biosynthesis</keyword>
<comment type="catalytic activity">
    <reaction evidence="1">
        <text>(8S)-3',8-cyclo-7,8-dihydroguanosine 5'-triphosphate = cyclic pyranopterin phosphate + diphosphate</text>
        <dbReference type="Rhea" id="RHEA:49580"/>
        <dbReference type="ChEBI" id="CHEBI:33019"/>
        <dbReference type="ChEBI" id="CHEBI:59648"/>
        <dbReference type="ChEBI" id="CHEBI:131766"/>
        <dbReference type="EC" id="4.6.1.17"/>
    </reaction>
</comment>
<evidence type="ECO:0000256" key="3">
    <source>
        <dbReference type="ARBA" id="ARBA00012575"/>
    </source>
</evidence>
<sequence>MDNNPWSTLTSRLPIKRPSILLYLLPLHSGTLQQSRLFSLSARQQKSEETKNPAEPQALPHLTPNGEAHMVRVSDKPITLRRAIAIGHVSFSDSNTIKLIEKALIKKGDVLGTARLAGIMAAKNCPSLIPLCHPIVLSGVQVDVKLLEPTNKLLQGGVSVKSEVECVGQTGVEMEAFTSVTGALLTVIDMVKSVDRGARIETVRLVLKEGGRSGLWKDSNKA</sequence>
<feature type="region of interest" description="Disordered" evidence="6">
    <location>
        <begin position="41"/>
        <end position="63"/>
    </location>
</feature>
<dbReference type="GO" id="GO:0061798">
    <property type="term" value="F:GTP 3',8'-cyclase activity"/>
    <property type="evidence" value="ECO:0007669"/>
    <property type="project" value="TreeGrafter"/>
</dbReference>
<keyword evidence="5" id="KW-0456">Lyase</keyword>
<evidence type="ECO:0000256" key="6">
    <source>
        <dbReference type="SAM" id="MobiDB-lite"/>
    </source>
</evidence>
<organism evidence="8 9">
    <name type="scientific">Microthyrium microscopicum</name>
    <dbReference type="NCBI Taxonomy" id="703497"/>
    <lineage>
        <taxon>Eukaryota</taxon>
        <taxon>Fungi</taxon>
        <taxon>Dikarya</taxon>
        <taxon>Ascomycota</taxon>
        <taxon>Pezizomycotina</taxon>
        <taxon>Dothideomycetes</taxon>
        <taxon>Dothideomycetes incertae sedis</taxon>
        <taxon>Microthyriales</taxon>
        <taxon>Microthyriaceae</taxon>
        <taxon>Microthyrium</taxon>
    </lineage>
</organism>
<dbReference type="EMBL" id="MU004231">
    <property type="protein sequence ID" value="KAF2672637.1"/>
    <property type="molecule type" value="Genomic_DNA"/>
</dbReference>
<evidence type="ECO:0000313" key="8">
    <source>
        <dbReference type="EMBL" id="KAF2672637.1"/>
    </source>
</evidence>
<evidence type="ECO:0000259" key="7">
    <source>
        <dbReference type="Pfam" id="PF01967"/>
    </source>
</evidence>
<dbReference type="Pfam" id="PF01967">
    <property type="entry name" value="MoaC"/>
    <property type="match status" value="1"/>
</dbReference>
<evidence type="ECO:0000313" key="9">
    <source>
        <dbReference type="Proteomes" id="UP000799302"/>
    </source>
</evidence>
<dbReference type="InterPro" id="IPR023045">
    <property type="entry name" value="MoaC"/>
</dbReference>
<dbReference type="InterPro" id="IPR036522">
    <property type="entry name" value="MoaC_sf"/>
</dbReference>
<dbReference type="AlphaFoldDB" id="A0A6A6UMH3"/>
<dbReference type="EC" id="4.6.1.17" evidence="3"/>
<evidence type="ECO:0000256" key="2">
    <source>
        <dbReference type="ARBA" id="ARBA00005046"/>
    </source>
</evidence>
<keyword evidence="9" id="KW-1185">Reference proteome</keyword>
<dbReference type="UniPathway" id="UPA00344"/>
<evidence type="ECO:0000256" key="4">
    <source>
        <dbReference type="ARBA" id="ARBA00023150"/>
    </source>
</evidence>
<dbReference type="Gene3D" id="3.30.70.640">
    <property type="entry name" value="Molybdopterin cofactor biosynthesis C (MoaC) domain"/>
    <property type="match status" value="1"/>
</dbReference>
<dbReference type="InterPro" id="IPR047594">
    <property type="entry name" value="MoaC_bact/euk"/>
</dbReference>
<dbReference type="Proteomes" id="UP000799302">
    <property type="component" value="Unassembled WGS sequence"/>
</dbReference>
<dbReference type="SUPFAM" id="SSF55040">
    <property type="entry name" value="Molybdenum cofactor biosynthesis protein C, MoaC"/>
    <property type="match status" value="1"/>
</dbReference>
<dbReference type="InterPro" id="IPR050105">
    <property type="entry name" value="MoCo_biosynth_MoaA/MoaC"/>
</dbReference>
<dbReference type="NCBIfam" id="TIGR00581">
    <property type="entry name" value="moaC"/>
    <property type="match status" value="1"/>
</dbReference>
<dbReference type="PANTHER" id="PTHR22960:SF0">
    <property type="entry name" value="MOLYBDENUM COFACTOR BIOSYNTHESIS PROTEIN 1"/>
    <property type="match status" value="1"/>
</dbReference>
<dbReference type="CDD" id="cd01420">
    <property type="entry name" value="MoaC_PE"/>
    <property type="match status" value="1"/>
</dbReference>